<organism evidence="1">
    <name type="scientific">marine sediment metagenome</name>
    <dbReference type="NCBI Taxonomy" id="412755"/>
    <lineage>
        <taxon>unclassified sequences</taxon>
        <taxon>metagenomes</taxon>
        <taxon>ecological metagenomes</taxon>
    </lineage>
</organism>
<dbReference type="AlphaFoldDB" id="A0A0F9DH76"/>
<accession>A0A0F9DH76</accession>
<reference evidence="1" key="1">
    <citation type="journal article" date="2015" name="Nature">
        <title>Complex archaea that bridge the gap between prokaryotes and eukaryotes.</title>
        <authorList>
            <person name="Spang A."/>
            <person name="Saw J.H."/>
            <person name="Jorgensen S.L."/>
            <person name="Zaremba-Niedzwiedzka K."/>
            <person name="Martijn J."/>
            <person name="Lind A.E."/>
            <person name="van Eijk R."/>
            <person name="Schleper C."/>
            <person name="Guy L."/>
            <person name="Ettema T.J."/>
        </authorList>
    </citation>
    <scope>NUCLEOTIDE SEQUENCE</scope>
</reference>
<proteinExistence type="predicted"/>
<gene>
    <name evidence="1" type="ORF">LCGC14_2278110</name>
</gene>
<feature type="non-terminal residue" evidence="1">
    <location>
        <position position="1"/>
    </location>
</feature>
<protein>
    <submittedName>
        <fullName evidence="1">Uncharacterized protein</fullName>
    </submittedName>
</protein>
<evidence type="ECO:0000313" key="1">
    <source>
        <dbReference type="EMBL" id="KKL53176.1"/>
    </source>
</evidence>
<sequence>PAPNEKQMEFINTVWDKLADSAPEGMRLNVDKVGKFI</sequence>
<name>A0A0F9DH76_9ZZZZ</name>
<dbReference type="EMBL" id="LAZR01031634">
    <property type="protein sequence ID" value="KKL53176.1"/>
    <property type="molecule type" value="Genomic_DNA"/>
</dbReference>
<comment type="caution">
    <text evidence="1">The sequence shown here is derived from an EMBL/GenBank/DDBJ whole genome shotgun (WGS) entry which is preliminary data.</text>
</comment>